<name>A0A1S1NDR7_9GAMM</name>
<dbReference type="Proteomes" id="UP000180253">
    <property type="component" value="Unassembled WGS sequence"/>
</dbReference>
<gene>
    <name evidence="3" type="ORF">BIW53_00270</name>
</gene>
<reference evidence="3 4" key="1">
    <citation type="submission" date="2016-10" db="EMBL/GenBank/DDBJ databases">
        <title>Pseudoalteromonas amylolytica sp. nov., isolated from the surface seawater.</title>
        <authorList>
            <person name="Wu Y.-H."/>
            <person name="Cheng H."/>
            <person name="Jin X.-B."/>
            <person name="Wang C.-S."/>
            <person name="Xu X.-W."/>
        </authorList>
    </citation>
    <scope>NUCLEOTIDE SEQUENCE [LARGE SCALE GENOMIC DNA]</scope>
    <source>
        <strain evidence="3 4">JCM 12483</strain>
    </source>
</reference>
<accession>A0A1S1NDR7</accession>
<evidence type="ECO:0000313" key="4">
    <source>
        <dbReference type="Proteomes" id="UP000180253"/>
    </source>
</evidence>
<proteinExistence type="predicted"/>
<dbReference type="InterPro" id="IPR050553">
    <property type="entry name" value="Thioredoxin_ResA/DsbE_sf"/>
</dbReference>
<dbReference type="RefSeq" id="WP_070989508.1">
    <property type="nucleotide sequence ID" value="NZ_CBCSHD010000016.1"/>
</dbReference>
<dbReference type="InterPro" id="IPR000866">
    <property type="entry name" value="AhpC/TSA"/>
</dbReference>
<dbReference type="EMBL" id="MNAN01000006">
    <property type="protein sequence ID" value="OHU97998.1"/>
    <property type="molecule type" value="Genomic_DNA"/>
</dbReference>
<organism evidence="3 4">
    <name type="scientific">Pseudoalteromonas byunsanensis</name>
    <dbReference type="NCBI Taxonomy" id="327939"/>
    <lineage>
        <taxon>Bacteria</taxon>
        <taxon>Pseudomonadati</taxon>
        <taxon>Pseudomonadota</taxon>
        <taxon>Gammaproteobacteria</taxon>
        <taxon>Alteromonadales</taxon>
        <taxon>Pseudoalteromonadaceae</taxon>
        <taxon>Pseudoalteromonas</taxon>
    </lineage>
</organism>
<evidence type="ECO:0000256" key="1">
    <source>
        <dbReference type="SAM" id="SignalP"/>
    </source>
</evidence>
<dbReference type="CDD" id="cd02966">
    <property type="entry name" value="TlpA_like_family"/>
    <property type="match status" value="1"/>
</dbReference>
<dbReference type="Gene3D" id="3.40.30.10">
    <property type="entry name" value="Glutaredoxin"/>
    <property type="match status" value="1"/>
</dbReference>
<evidence type="ECO:0000259" key="2">
    <source>
        <dbReference type="Pfam" id="PF00578"/>
    </source>
</evidence>
<dbReference type="PROSITE" id="PS51257">
    <property type="entry name" value="PROKAR_LIPOPROTEIN"/>
    <property type="match status" value="1"/>
</dbReference>
<dbReference type="PANTHER" id="PTHR42852:SF13">
    <property type="entry name" value="PROTEIN DIPZ"/>
    <property type="match status" value="1"/>
</dbReference>
<dbReference type="InterPro" id="IPR036249">
    <property type="entry name" value="Thioredoxin-like_sf"/>
</dbReference>
<dbReference type="AlphaFoldDB" id="A0A1S1NDR7"/>
<feature type="domain" description="Alkyl hydroperoxide reductase subunit C/ Thiol specific antioxidant" evidence="2">
    <location>
        <begin position="51"/>
        <end position="150"/>
    </location>
</feature>
<evidence type="ECO:0000313" key="3">
    <source>
        <dbReference type="EMBL" id="OHU97998.1"/>
    </source>
</evidence>
<comment type="caution">
    <text evidence="3">The sequence shown here is derived from an EMBL/GenBank/DDBJ whole genome shotgun (WGS) entry which is preliminary data.</text>
</comment>
<sequence length="169" mass="18917">MTNKVHKLLIATAVLASMSGCVSSHTAPSNDKGYETYIAQGEQFKHNRFISTQGETIELNGTRKLVILFATWCSDSQRALKEIKASALVTDPTLQIIAIGRNEDKETLDKFNEEYQLPFPLVADPEREIYSHYANAGIPRLILLDENNLVVNTLIGEEPTIVDKLVWNK</sequence>
<protein>
    <submittedName>
        <fullName evidence="3">Redoxin domain protein</fullName>
    </submittedName>
</protein>
<dbReference type="Pfam" id="PF00578">
    <property type="entry name" value="AhpC-TSA"/>
    <property type="match status" value="1"/>
</dbReference>
<dbReference type="STRING" id="327939.BIW53_00270"/>
<dbReference type="GO" id="GO:0016491">
    <property type="term" value="F:oxidoreductase activity"/>
    <property type="evidence" value="ECO:0007669"/>
    <property type="project" value="InterPro"/>
</dbReference>
<dbReference type="SUPFAM" id="SSF52833">
    <property type="entry name" value="Thioredoxin-like"/>
    <property type="match status" value="1"/>
</dbReference>
<dbReference type="OrthoDB" id="6398367at2"/>
<dbReference type="GO" id="GO:0016209">
    <property type="term" value="F:antioxidant activity"/>
    <property type="evidence" value="ECO:0007669"/>
    <property type="project" value="InterPro"/>
</dbReference>
<keyword evidence="1" id="KW-0732">Signal</keyword>
<dbReference type="PANTHER" id="PTHR42852">
    <property type="entry name" value="THIOL:DISULFIDE INTERCHANGE PROTEIN DSBE"/>
    <property type="match status" value="1"/>
</dbReference>
<feature type="chain" id="PRO_5010258479" evidence="1">
    <location>
        <begin position="27"/>
        <end position="169"/>
    </location>
</feature>
<keyword evidence="4" id="KW-1185">Reference proteome</keyword>
<feature type="signal peptide" evidence="1">
    <location>
        <begin position="1"/>
        <end position="26"/>
    </location>
</feature>